<comment type="caution">
    <text evidence="1">The sequence shown here is derived from an EMBL/GenBank/DDBJ whole genome shotgun (WGS) entry which is preliminary data.</text>
</comment>
<dbReference type="GO" id="GO:0000109">
    <property type="term" value="C:nucleotide-excision repair complex"/>
    <property type="evidence" value="ECO:0007669"/>
    <property type="project" value="TreeGrafter"/>
</dbReference>
<dbReference type="GO" id="GO:0043161">
    <property type="term" value="P:proteasome-mediated ubiquitin-dependent protein catabolic process"/>
    <property type="evidence" value="ECO:0007669"/>
    <property type="project" value="TreeGrafter"/>
</dbReference>
<dbReference type="GO" id="GO:0006283">
    <property type="term" value="P:transcription-coupled nucleotide-excision repair"/>
    <property type="evidence" value="ECO:0007669"/>
    <property type="project" value="InterPro"/>
</dbReference>
<dbReference type="InterPro" id="IPR015943">
    <property type="entry name" value="WD40/YVTN_repeat-like_dom_sf"/>
</dbReference>
<feature type="non-terminal residue" evidence="1">
    <location>
        <position position="1"/>
    </location>
</feature>
<organism evidence="1 2">
    <name type="scientific">Trichinella papuae</name>
    <dbReference type="NCBI Taxonomy" id="268474"/>
    <lineage>
        <taxon>Eukaryota</taxon>
        <taxon>Metazoa</taxon>
        <taxon>Ecdysozoa</taxon>
        <taxon>Nematoda</taxon>
        <taxon>Enoplea</taxon>
        <taxon>Dorylaimia</taxon>
        <taxon>Trichinellida</taxon>
        <taxon>Trichinellidae</taxon>
        <taxon>Trichinella</taxon>
    </lineage>
</organism>
<gene>
    <name evidence="1" type="primary">ERCC8</name>
    <name evidence="1" type="ORF">T10_9892</name>
</gene>
<dbReference type="PANTHER" id="PTHR46202:SF1">
    <property type="entry name" value="DNA EXCISION REPAIR PROTEIN ERCC-8"/>
    <property type="match status" value="1"/>
</dbReference>
<sequence length="481" mass="54226">LAKFKATTWQFCSFQIIAAALQLVGACQNFARLLNENLREYRNLRESGMIGEANTVLQQIEMQHLLKMRTTNLLSIDGLTSRLEMDSSEQLARLCGFLHTLVCMYAVDLQFQCKVVSAYEGEEKRGAANGKLVYRSTGSAIPDAWSRLINWSGHVQTSAFMLAQSNTAFLFAEVTGLVRIGQMRAGEKNMTVIAEWVPRCVMPRYKTTCLRWHPWDHSLFTSVGTDGRLNTWSAATMVPIETTELGYSLKYHSICNNPAAEPLIAAAYAEHPGVPIVDLRDNMPCFKLGNRDIGVTSFVEWSPREKDRVLTMCPTGIYVWDIRSNRIPVKKLVPPDDRSNLRGMKVSSDGQHLFTLQGSNRFGVWHLPLMTFIQSTRSQESVASFDKNVQFDMFSLVQCDENYAFVPVQDFVHLMCLRTGNIPVHLNGPINGTDQCIYRRISQQLIICGIDSKPCLCTIPNDLQDLRENPLPEPAPVEDEF</sequence>
<dbReference type="EMBL" id="JYDO01000011">
    <property type="protein sequence ID" value="KRZ78658.1"/>
    <property type="molecule type" value="Genomic_DNA"/>
</dbReference>
<dbReference type="Proteomes" id="UP000054843">
    <property type="component" value="Unassembled WGS sequence"/>
</dbReference>
<name>A0A0V1N3S0_9BILA</name>
<dbReference type="Gene3D" id="2.130.10.10">
    <property type="entry name" value="YVTN repeat-like/Quinoprotein amine dehydrogenase"/>
    <property type="match status" value="1"/>
</dbReference>
<evidence type="ECO:0000313" key="2">
    <source>
        <dbReference type="Proteomes" id="UP000054843"/>
    </source>
</evidence>
<accession>A0A0V1N3S0</accession>
<dbReference type="AlphaFoldDB" id="A0A0V1N3S0"/>
<dbReference type="PANTHER" id="PTHR46202">
    <property type="entry name" value="DNA EXCISION REPAIR PROTEIN ERCC-8"/>
    <property type="match status" value="1"/>
</dbReference>
<dbReference type="InterPro" id="IPR042238">
    <property type="entry name" value="Rad28/ERCC8/Ckn1/ATCSA-1"/>
</dbReference>
<keyword evidence="2" id="KW-1185">Reference proteome</keyword>
<dbReference type="GO" id="GO:0031464">
    <property type="term" value="C:Cul4A-RING E3 ubiquitin ligase complex"/>
    <property type="evidence" value="ECO:0007669"/>
    <property type="project" value="TreeGrafter"/>
</dbReference>
<dbReference type="InterPro" id="IPR036322">
    <property type="entry name" value="WD40_repeat_dom_sf"/>
</dbReference>
<protein>
    <submittedName>
        <fullName evidence="1">DNA excision repair protein ERCC-8</fullName>
    </submittedName>
</protein>
<dbReference type="SUPFAM" id="SSF50978">
    <property type="entry name" value="WD40 repeat-like"/>
    <property type="match status" value="1"/>
</dbReference>
<dbReference type="OrthoDB" id="5912640at2759"/>
<proteinExistence type="predicted"/>
<reference evidence="1 2" key="1">
    <citation type="submission" date="2015-01" db="EMBL/GenBank/DDBJ databases">
        <title>Evolution of Trichinella species and genotypes.</title>
        <authorList>
            <person name="Korhonen P.K."/>
            <person name="Edoardo P."/>
            <person name="Giuseppe L.R."/>
            <person name="Gasser R.B."/>
        </authorList>
    </citation>
    <scope>NUCLEOTIDE SEQUENCE [LARGE SCALE GENOMIC DNA]</scope>
    <source>
        <strain evidence="1">ISS1980</strain>
    </source>
</reference>
<dbReference type="GO" id="GO:0000209">
    <property type="term" value="P:protein polyubiquitination"/>
    <property type="evidence" value="ECO:0007669"/>
    <property type="project" value="TreeGrafter"/>
</dbReference>
<evidence type="ECO:0000313" key="1">
    <source>
        <dbReference type="EMBL" id="KRZ78658.1"/>
    </source>
</evidence>